<organism evidence="12 13">
    <name type="scientific">Anaeromyxobacter dehalogenans (strain 2CP-C)</name>
    <dbReference type="NCBI Taxonomy" id="290397"/>
    <lineage>
        <taxon>Bacteria</taxon>
        <taxon>Pseudomonadati</taxon>
        <taxon>Myxococcota</taxon>
        <taxon>Myxococcia</taxon>
        <taxon>Myxococcales</taxon>
        <taxon>Cystobacterineae</taxon>
        <taxon>Anaeromyxobacteraceae</taxon>
        <taxon>Anaeromyxobacter</taxon>
    </lineage>
</organism>
<name>Q2IK30_ANADE</name>
<dbReference type="SUPFAM" id="SSF52540">
    <property type="entry name" value="P-loop containing nucleoside triphosphate hydrolases"/>
    <property type="match status" value="1"/>
</dbReference>
<evidence type="ECO:0000256" key="5">
    <source>
        <dbReference type="ARBA" id="ARBA00023015"/>
    </source>
</evidence>
<dbReference type="AlphaFoldDB" id="Q2IK30"/>
<dbReference type="OrthoDB" id="9763792at2"/>
<dbReference type="Pfam" id="PF02954">
    <property type="entry name" value="HTH_8"/>
    <property type="match status" value="1"/>
</dbReference>
<dbReference type="Gene3D" id="1.10.8.60">
    <property type="match status" value="1"/>
</dbReference>
<keyword evidence="5" id="KW-0805">Transcription regulation</keyword>
<evidence type="ECO:0000313" key="12">
    <source>
        <dbReference type="EMBL" id="ABC82009.1"/>
    </source>
</evidence>
<dbReference type="STRING" id="290397.Adeh_2239"/>
<feature type="domain" description="Sigma-54 factor interaction" evidence="10">
    <location>
        <begin position="137"/>
        <end position="366"/>
    </location>
</feature>
<evidence type="ECO:0000256" key="7">
    <source>
        <dbReference type="ARBA" id="ARBA00023163"/>
    </source>
</evidence>
<feature type="domain" description="Response regulatory" evidence="11">
    <location>
        <begin position="3"/>
        <end position="115"/>
    </location>
</feature>
<evidence type="ECO:0000256" key="6">
    <source>
        <dbReference type="ARBA" id="ARBA00023125"/>
    </source>
</evidence>
<dbReference type="InterPro" id="IPR001789">
    <property type="entry name" value="Sig_transdc_resp-reg_receiver"/>
</dbReference>
<accession>Q2IK30</accession>
<keyword evidence="4" id="KW-0902">Two-component regulatory system</keyword>
<gene>
    <name evidence="12" type="ordered locus">Adeh_2239</name>
</gene>
<evidence type="ECO:0000256" key="3">
    <source>
        <dbReference type="ARBA" id="ARBA00022840"/>
    </source>
</evidence>
<dbReference type="PROSITE" id="PS00688">
    <property type="entry name" value="SIGMA54_INTERACT_3"/>
    <property type="match status" value="1"/>
</dbReference>
<dbReference type="Gene3D" id="3.40.50.300">
    <property type="entry name" value="P-loop containing nucleotide triphosphate hydrolases"/>
    <property type="match status" value="1"/>
</dbReference>
<dbReference type="GO" id="GO:0006355">
    <property type="term" value="P:regulation of DNA-templated transcription"/>
    <property type="evidence" value="ECO:0007669"/>
    <property type="project" value="InterPro"/>
</dbReference>
<dbReference type="PRINTS" id="PR01590">
    <property type="entry name" value="HTHFIS"/>
</dbReference>
<dbReference type="InterPro" id="IPR025943">
    <property type="entry name" value="Sigma_54_int_dom_ATP-bd_2"/>
</dbReference>
<dbReference type="InterPro" id="IPR011006">
    <property type="entry name" value="CheY-like_superfamily"/>
</dbReference>
<keyword evidence="2" id="KW-0547">Nucleotide-binding</keyword>
<dbReference type="SUPFAM" id="SSF52172">
    <property type="entry name" value="CheY-like"/>
    <property type="match status" value="1"/>
</dbReference>
<evidence type="ECO:0000259" key="10">
    <source>
        <dbReference type="PROSITE" id="PS50045"/>
    </source>
</evidence>
<dbReference type="InterPro" id="IPR058031">
    <property type="entry name" value="AAA_lid_NorR"/>
</dbReference>
<dbReference type="SUPFAM" id="SSF46689">
    <property type="entry name" value="Homeodomain-like"/>
    <property type="match status" value="1"/>
</dbReference>
<evidence type="ECO:0000256" key="4">
    <source>
        <dbReference type="ARBA" id="ARBA00023012"/>
    </source>
</evidence>
<proteinExistence type="predicted"/>
<dbReference type="Gene3D" id="1.10.10.60">
    <property type="entry name" value="Homeodomain-like"/>
    <property type="match status" value="1"/>
</dbReference>
<dbReference type="PROSITE" id="PS00675">
    <property type="entry name" value="SIGMA54_INTERACT_1"/>
    <property type="match status" value="1"/>
</dbReference>
<evidence type="ECO:0000256" key="9">
    <source>
        <dbReference type="SAM" id="MobiDB-lite"/>
    </source>
</evidence>
<evidence type="ECO:0000256" key="1">
    <source>
        <dbReference type="ARBA" id="ARBA00022553"/>
    </source>
</evidence>
<keyword evidence="1 8" id="KW-0597">Phosphoprotein</keyword>
<feature type="region of interest" description="Disordered" evidence="9">
    <location>
        <begin position="379"/>
        <end position="400"/>
    </location>
</feature>
<dbReference type="InterPro" id="IPR002197">
    <property type="entry name" value="HTH_Fis"/>
</dbReference>
<dbReference type="RefSeq" id="WP_011421291.1">
    <property type="nucleotide sequence ID" value="NC_007760.1"/>
</dbReference>
<evidence type="ECO:0000259" key="11">
    <source>
        <dbReference type="PROSITE" id="PS50110"/>
    </source>
</evidence>
<dbReference type="KEGG" id="ade:Adeh_2239"/>
<dbReference type="Proteomes" id="UP000001935">
    <property type="component" value="Chromosome"/>
</dbReference>
<dbReference type="InterPro" id="IPR025662">
    <property type="entry name" value="Sigma_54_int_dom_ATP-bd_1"/>
</dbReference>
<evidence type="ECO:0000256" key="2">
    <source>
        <dbReference type="ARBA" id="ARBA00022741"/>
    </source>
</evidence>
<dbReference type="EMBL" id="CP000251">
    <property type="protein sequence ID" value="ABC82009.1"/>
    <property type="molecule type" value="Genomic_DNA"/>
</dbReference>
<dbReference type="Pfam" id="PF00072">
    <property type="entry name" value="Response_reg"/>
    <property type="match status" value="1"/>
</dbReference>
<dbReference type="Gene3D" id="3.40.50.2300">
    <property type="match status" value="1"/>
</dbReference>
<dbReference type="InterPro" id="IPR003593">
    <property type="entry name" value="AAA+_ATPase"/>
</dbReference>
<evidence type="ECO:0000313" key="13">
    <source>
        <dbReference type="Proteomes" id="UP000001935"/>
    </source>
</evidence>
<dbReference type="HOGENOM" id="CLU_000445_0_6_7"/>
<dbReference type="InterPro" id="IPR025944">
    <property type="entry name" value="Sigma_54_int_dom_CS"/>
</dbReference>
<protein>
    <submittedName>
        <fullName evidence="12">Two component, sigma54 specific, transcriptional regulator, Fis family</fullName>
    </submittedName>
</protein>
<dbReference type="CDD" id="cd00009">
    <property type="entry name" value="AAA"/>
    <property type="match status" value="1"/>
</dbReference>
<dbReference type="GO" id="GO:0000160">
    <property type="term" value="P:phosphorelay signal transduction system"/>
    <property type="evidence" value="ECO:0007669"/>
    <property type="project" value="UniProtKB-KW"/>
</dbReference>
<keyword evidence="6" id="KW-0238">DNA-binding</keyword>
<evidence type="ECO:0000256" key="8">
    <source>
        <dbReference type="PROSITE-ProRule" id="PRU00169"/>
    </source>
</evidence>
<dbReference type="SMART" id="SM00448">
    <property type="entry name" value="REC"/>
    <property type="match status" value="1"/>
</dbReference>
<dbReference type="PROSITE" id="PS50110">
    <property type="entry name" value="RESPONSE_REGULATORY"/>
    <property type="match status" value="1"/>
</dbReference>
<keyword evidence="7" id="KW-0804">Transcription</keyword>
<dbReference type="PROSITE" id="PS00676">
    <property type="entry name" value="SIGMA54_INTERACT_2"/>
    <property type="match status" value="1"/>
</dbReference>
<dbReference type="FunFam" id="3.40.50.300:FF:000006">
    <property type="entry name" value="DNA-binding transcriptional regulator NtrC"/>
    <property type="match status" value="1"/>
</dbReference>
<dbReference type="eggNOG" id="COG2204">
    <property type="taxonomic scope" value="Bacteria"/>
</dbReference>
<feature type="modified residue" description="4-aspartylphosphate" evidence="8">
    <location>
        <position position="50"/>
    </location>
</feature>
<dbReference type="InterPro" id="IPR027417">
    <property type="entry name" value="P-loop_NTPase"/>
</dbReference>
<sequence>MSRVLLVDDEPSVRAALKELVQGRGWEPVLACSASEALEQLERADVLVTDFSMPEMDGLALLQAVRERDEWLPVILLTAHGSERLAVRAMKAGAYEYVPKPFDVDELALAIGRALEARLLRQRNRQLTVEHAIGRRLVFESANMRQVLAATARVAAREITVLVRGETGTGKELIGTLLHALSKRAAGPLVRFNCSAIPAELAEAELFGHVRGAFTGAVQARPGFFAQADGGTLVLDEVGELPLGIQAKLLRTLQEGEIQPVGSGRVERVDVRIVACTHRDLRADVQEGRFREDLYYRLAVVELTVPPLRDRREDIPALAHEFALRYAERFGSEDVRLAPALVERLVKADWPGNVRQLENVVARMVALSGGGEIGPDAFEATGAPAGGAGRPAAPPSEGEGTRTLRAQLDELERAVIARTMVAVRGNQSEAARRLGISRNTLTERLRRYELVTDAGEGAAATAGAAR</sequence>
<dbReference type="SMART" id="SM00382">
    <property type="entry name" value="AAA"/>
    <property type="match status" value="1"/>
</dbReference>
<dbReference type="GO" id="GO:0005524">
    <property type="term" value="F:ATP binding"/>
    <property type="evidence" value="ECO:0007669"/>
    <property type="project" value="UniProtKB-KW"/>
</dbReference>
<dbReference type="GO" id="GO:0043565">
    <property type="term" value="F:sequence-specific DNA binding"/>
    <property type="evidence" value="ECO:0007669"/>
    <property type="project" value="InterPro"/>
</dbReference>
<dbReference type="PROSITE" id="PS50045">
    <property type="entry name" value="SIGMA54_INTERACT_4"/>
    <property type="match status" value="1"/>
</dbReference>
<dbReference type="Pfam" id="PF00158">
    <property type="entry name" value="Sigma54_activat"/>
    <property type="match status" value="1"/>
</dbReference>
<dbReference type="FunFam" id="3.40.50.2300:FF:000018">
    <property type="entry name" value="DNA-binding transcriptional regulator NtrC"/>
    <property type="match status" value="1"/>
</dbReference>
<dbReference type="PANTHER" id="PTHR32071">
    <property type="entry name" value="TRANSCRIPTIONAL REGULATORY PROTEIN"/>
    <property type="match status" value="1"/>
</dbReference>
<keyword evidence="3" id="KW-0067">ATP-binding</keyword>
<dbReference type="InterPro" id="IPR009057">
    <property type="entry name" value="Homeodomain-like_sf"/>
</dbReference>
<reference evidence="12 13" key="1">
    <citation type="submission" date="2006-01" db="EMBL/GenBank/DDBJ databases">
        <title>Complete sequence of Anaeromyxobacter dehalogenans 2CP-C.</title>
        <authorList>
            <consortium name="US DOE Joint Genome Institute"/>
            <person name="Copeland A."/>
            <person name="Lucas S."/>
            <person name="Lapidus A."/>
            <person name="Barry K."/>
            <person name="Detter J.C."/>
            <person name="Glavina T."/>
            <person name="Hammon N."/>
            <person name="Israni S."/>
            <person name="Pitluck S."/>
            <person name="Brettin T."/>
            <person name="Bruce D."/>
            <person name="Han C."/>
            <person name="Tapia R."/>
            <person name="Gilna P."/>
            <person name="Kiss H."/>
            <person name="Schmutz J."/>
            <person name="Larimer F."/>
            <person name="Land M."/>
            <person name="Kyrpides N."/>
            <person name="Anderson I."/>
            <person name="Sanford R.A."/>
            <person name="Ritalahti K.M."/>
            <person name="Thomas H.S."/>
            <person name="Kirby J.R."/>
            <person name="Zhulin I.B."/>
            <person name="Loeffler F.E."/>
            <person name="Richardson P."/>
        </authorList>
    </citation>
    <scope>NUCLEOTIDE SEQUENCE [LARGE SCALE GENOMIC DNA]</scope>
    <source>
        <strain evidence="12 13">2CP-C</strain>
    </source>
</reference>
<dbReference type="Pfam" id="PF25601">
    <property type="entry name" value="AAA_lid_14"/>
    <property type="match status" value="1"/>
</dbReference>
<dbReference type="InterPro" id="IPR002078">
    <property type="entry name" value="Sigma_54_int"/>
</dbReference>